<evidence type="ECO:0008006" key="2">
    <source>
        <dbReference type="Google" id="ProtNLM"/>
    </source>
</evidence>
<proteinExistence type="predicted"/>
<gene>
    <name evidence="1" type="ORF">S06H3_30935</name>
</gene>
<reference evidence="1" key="1">
    <citation type="journal article" date="2014" name="Front. Microbiol.">
        <title>High frequency of phylogenetically diverse reductive dehalogenase-homologous genes in deep subseafloor sedimentary metagenomes.</title>
        <authorList>
            <person name="Kawai M."/>
            <person name="Futagami T."/>
            <person name="Toyoda A."/>
            <person name="Takaki Y."/>
            <person name="Nishi S."/>
            <person name="Hori S."/>
            <person name="Arai W."/>
            <person name="Tsubouchi T."/>
            <person name="Morono Y."/>
            <person name="Uchiyama I."/>
            <person name="Ito T."/>
            <person name="Fujiyama A."/>
            <person name="Inagaki F."/>
            <person name="Takami H."/>
        </authorList>
    </citation>
    <scope>NUCLEOTIDE SEQUENCE</scope>
    <source>
        <strain evidence="1">Expedition CK06-06</strain>
    </source>
</reference>
<dbReference type="EMBL" id="BARV01018267">
    <property type="protein sequence ID" value="GAI31879.1"/>
    <property type="molecule type" value="Genomic_DNA"/>
</dbReference>
<evidence type="ECO:0000313" key="1">
    <source>
        <dbReference type="EMBL" id="GAI31879.1"/>
    </source>
</evidence>
<dbReference type="SUPFAM" id="SSF54506">
    <property type="entry name" value="Diaminopimelate epimerase-like"/>
    <property type="match status" value="1"/>
</dbReference>
<name>X1PLX7_9ZZZZ</name>
<dbReference type="AlphaFoldDB" id="X1PLX7"/>
<accession>X1PLX7</accession>
<comment type="caution">
    <text evidence="1">The sequence shown here is derived from an EMBL/GenBank/DDBJ whole genome shotgun (WGS) entry which is preliminary data.</text>
</comment>
<sequence length="68" mass="7565">MKPIFFTKMEGSGNDFLLLNNHNGLISETAPGPALPEFVKRLTDRRLGAGSDGVLLLEQSKDFPFRMK</sequence>
<organism evidence="1">
    <name type="scientific">marine sediment metagenome</name>
    <dbReference type="NCBI Taxonomy" id="412755"/>
    <lineage>
        <taxon>unclassified sequences</taxon>
        <taxon>metagenomes</taxon>
        <taxon>ecological metagenomes</taxon>
    </lineage>
</organism>
<feature type="non-terminal residue" evidence="1">
    <location>
        <position position="68"/>
    </location>
</feature>
<protein>
    <recommendedName>
        <fullName evidence="2">Diaminopimelate epimerase</fullName>
    </recommendedName>
</protein>
<dbReference type="Gene3D" id="3.10.310.10">
    <property type="entry name" value="Diaminopimelate Epimerase, Chain A, domain 1"/>
    <property type="match status" value="1"/>
</dbReference>